<dbReference type="PANTHER" id="PTHR47123">
    <property type="entry name" value="F-BOX PROTEIN SKIP23"/>
    <property type="match status" value="1"/>
</dbReference>
<evidence type="ECO:0000259" key="1">
    <source>
        <dbReference type="Pfam" id="PF03478"/>
    </source>
</evidence>
<evidence type="ECO:0000313" key="2">
    <source>
        <dbReference type="Proteomes" id="UP001652623"/>
    </source>
</evidence>
<feature type="domain" description="KIB1-4 beta-propeller" evidence="1">
    <location>
        <begin position="69"/>
        <end position="386"/>
    </location>
</feature>
<reference evidence="3" key="1">
    <citation type="submission" date="2025-08" db="UniProtKB">
        <authorList>
            <consortium name="RefSeq"/>
        </authorList>
    </citation>
    <scope>IDENTIFICATION</scope>
    <source>
        <tissue evidence="3">Seedling</tissue>
    </source>
</reference>
<dbReference type="SUPFAM" id="SSF81383">
    <property type="entry name" value="F-box domain"/>
    <property type="match status" value="1"/>
</dbReference>
<accession>A0ABM4ADJ9</accession>
<dbReference type="Pfam" id="PF03478">
    <property type="entry name" value="Beta-prop_KIB1-4"/>
    <property type="match status" value="1"/>
</dbReference>
<dbReference type="PANTHER" id="PTHR47123:SF28">
    <property type="entry name" value="F-BOX DOMAIN-CONTAINING PROTEIN"/>
    <property type="match status" value="1"/>
</dbReference>
<dbReference type="InterPro" id="IPR036047">
    <property type="entry name" value="F-box-like_dom_sf"/>
</dbReference>
<dbReference type="Proteomes" id="UP001652623">
    <property type="component" value="Chromosome 7"/>
</dbReference>
<proteinExistence type="predicted"/>
<sequence length="435" mass="49380">MVGKVDWSEIPDEIWTAIGKRLDNRLDVLRFRSVCKSWRSFIPPFHDSSPPLRLRFPLPFSSKADAFVSQSTVYRIDPPNHDGQGSSSSSFLKGWLVKVEEFEPGKMLLLDLLSGRRIRDSPSTFPKVFSLLEFRMVELSKAYALKYICGFSSIAGINKIIISPDSGSGSGSGYARSADESAIFVIYDQGKLGFAKNGAEGFTLIDNRILDYNDIIVYKGQPYVVDRWGTVSWIDSSLRVIQFSPPLFGFGSRKHLVVANSELYVIDRYLDRDVNMQDYDDNNNNNNNDVVNFNAFLHHPLRRRRFDYCQAKTVDFKVHKLDEEWGRWVEVKNLDDQAFILGADCSFSISAREFAGFQKNCIYFTEQLDLDFALRGLGNPDGGVFNLEDRTIDKLAFCPGSFPMFCPLQATNPCTFSSNLGRHPVRVDPCKYDIM</sequence>
<evidence type="ECO:0000313" key="3">
    <source>
        <dbReference type="RefSeq" id="XP_060674807.1"/>
    </source>
</evidence>
<gene>
    <name evidence="3" type="primary">LOC107424525</name>
</gene>
<name>A0ABM4ADJ9_ZIZJJ</name>
<dbReference type="InterPro" id="IPR005174">
    <property type="entry name" value="KIB1-4_b-propeller"/>
</dbReference>
<dbReference type="RefSeq" id="XP_060674807.1">
    <property type="nucleotide sequence ID" value="XM_060818824.1"/>
</dbReference>
<protein>
    <submittedName>
        <fullName evidence="3">F-box protein At1g65770 isoform X1</fullName>
    </submittedName>
</protein>
<organism evidence="2 3">
    <name type="scientific">Ziziphus jujuba</name>
    <name type="common">Chinese jujube</name>
    <name type="synonym">Ziziphus sativa</name>
    <dbReference type="NCBI Taxonomy" id="326968"/>
    <lineage>
        <taxon>Eukaryota</taxon>
        <taxon>Viridiplantae</taxon>
        <taxon>Streptophyta</taxon>
        <taxon>Embryophyta</taxon>
        <taxon>Tracheophyta</taxon>
        <taxon>Spermatophyta</taxon>
        <taxon>Magnoliopsida</taxon>
        <taxon>eudicotyledons</taxon>
        <taxon>Gunneridae</taxon>
        <taxon>Pentapetalae</taxon>
        <taxon>rosids</taxon>
        <taxon>fabids</taxon>
        <taxon>Rosales</taxon>
        <taxon>Rhamnaceae</taxon>
        <taxon>Paliureae</taxon>
        <taxon>Ziziphus</taxon>
    </lineage>
</organism>
<dbReference type="GeneID" id="107424525"/>
<dbReference type="Gene3D" id="1.20.1280.50">
    <property type="match status" value="1"/>
</dbReference>
<keyword evidence="2" id="KW-1185">Reference proteome</keyword>
<dbReference type="InterPro" id="IPR051304">
    <property type="entry name" value="SCF_F-box_domain"/>
</dbReference>